<dbReference type="AlphaFoldDB" id="N1JD46"/>
<keyword evidence="2" id="KW-1185">Reference proteome</keyword>
<proteinExistence type="predicted"/>
<reference evidence="1 2" key="1">
    <citation type="journal article" date="2010" name="Science">
        <title>Genome expansion and gene loss in powdery mildew fungi reveal tradeoffs in extreme parasitism.</title>
        <authorList>
            <person name="Spanu P.D."/>
            <person name="Abbott J.C."/>
            <person name="Amselem J."/>
            <person name="Burgis T.A."/>
            <person name="Soanes D.M."/>
            <person name="Stueber K."/>
            <person name="Ver Loren van Themaat E."/>
            <person name="Brown J.K.M."/>
            <person name="Butcher S.A."/>
            <person name="Gurr S.J."/>
            <person name="Lebrun M.-H."/>
            <person name="Ridout C.J."/>
            <person name="Schulze-Lefert P."/>
            <person name="Talbot N.J."/>
            <person name="Ahmadinejad N."/>
            <person name="Ametz C."/>
            <person name="Barton G.R."/>
            <person name="Benjdia M."/>
            <person name="Bidzinski P."/>
            <person name="Bindschedler L.V."/>
            <person name="Both M."/>
            <person name="Brewer M.T."/>
            <person name="Cadle-Davidson L."/>
            <person name="Cadle-Davidson M.M."/>
            <person name="Collemare J."/>
            <person name="Cramer R."/>
            <person name="Frenkel O."/>
            <person name="Godfrey D."/>
            <person name="Harriman J."/>
            <person name="Hoede C."/>
            <person name="King B.C."/>
            <person name="Klages S."/>
            <person name="Kleemann J."/>
            <person name="Knoll D."/>
            <person name="Koti P.S."/>
            <person name="Kreplak J."/>
            <person name="Lopez-Ruiz F.J."/>
            <person name="Lu X."/>
            <person name="Maekawa T."/>
            <person name="Mahanil S."/>
            <person name="Micali C."/>
            <person name="Milgroom M.G."/>
            <person name="Montana G."/>
            <person name="Noir S."/>
            <person name="O'Connell R.J."/>
            <person name="Oberhaensli S."/>
            <person name="Parlange F."/>
            <person name="Pedersen C."/>
            <person name="Quesneville H."/>
            <person name="Reinhardt R."/>
            <person name="Rott M."/>
            <person name="Sacristan S."/>
            <person name="Schmidt S.M."/>
            <person name="Schoen M."/>
            <person name="Skamnioti P."/>
            <person name="Sommer H."/>
            <person name="Stephens A."/>
            <person name="Takahara H."/>
            <person name="Thordal-Christensen H."/>
            <person name="Vigouroux M."/>
            <person name="Wessling R."/>
            <person name="Wicker T."/>
            <person name="Panstruga R."/>
        </authorList>
    </citation>
    <scope>NUCLEOTIDE SEQUENCE [LARGE SCALE GENOMIC DNA]</scope>
    <source>
        <strain evidence="1">DH14</strain>
    </source>
</reference>
<evidence type="ECO:0000313" key="1">
    <source>
        <dbReference type="EMBL" id="CCU79289.1"/>
    </source>
</evidence>
<evidence type="ECO:0000313" key="2">
    <source>
        <dbReference type="Proteomes" id="UP000015441"/>
    </source>
</evidence>
<dbReference type="Proteomes" id="UP000015441">
    <property type="component" value="Unassembled WGS sequence"/>
</dbReference>
<dbReference type="HOGENOM" id="CLU_056196_0_0_1"/>
<name>N1JD46_BLUG1</name>
<dbReference type="InParanoid" id="N1JD46"/>
<dbReference type="OrthoDB" id="3604199at2759"/>
<gene>
    <name evidence="1" type="ORF">BGHDH14_bghG004322000002001</name>
</gene>
<sequence>MYCVLAITLLTAWGSNHRNRLVITSINSETPYYGTFLPDAREIFPVPKIHSDVYMTGNVMENKGTYLRAYCSHTRSEQEIIREITPGLIKVRIDKESMLPQVDDNLNYCHKAIEKLQQGSNGYEIYLSQIKGIRECPKGAIVSLAFWENWSFYGPYSNIFPKAQVEGKQINADVPLYINDEVNEGELYLGLDTPPGTQFLAWYQGSLHVFLRTGENAWYLLTDTDGRPENGVLISKLAWLTYGPFQHLHQFMATQTFETRNEPHRKKSLGIFPGKFESPKARLTQQMANIKLKKLDAINAQGYVGSSPRPEYIDSWMREIM</sequence>
<dbReference type="EMBL" id="CAUH01004322">
    <property type="protein sequence ID" value="CCU79289.1"/>
    <property type="molecule type" value="Genomic_DNA"/>
</dbReference>
<accession>N1JD46</accession>
<protein>
    <submittedName>
        <fullName evidence="1">CSEP0405 putative effector protein</fullName>
    </submittedName>
</protein>
<organism evidence="1 2">
    <name type="scientific">Blumeria graminis f. sp. hordei (strain DH14)</name>
    <name type="common">Barley powdery mildew</name>
    <name type="synonym">Oidium monilioides f. sp. hordei</name>
    <dbReference type="NCBI Taxonomy" id="546991"/>
    <lineage>
        <taxon>Eukaryota</taxon>
        <taxon>Fungi</taxon>
        <taxon>Dikarya</taxon>
        <taxon>Ascomycota</taxon>
        <taxon>Pezizomycotina</taxon>
        <taxon>Leotiomycetes</taxon>
        <taxon>Erysiphales</taxon>
        <taxon>Erysiphaceae</taxon>
        <taxon>Blumeria</taxon>
        <taxon>Blumeria hordei</taxon>
    </lineage>
</organism>
<comment type="caution">
    <text evidence="1">The sequence shown here is derived from an EMBL/GenBank/DDBJ whole genome shotgun (WGS) entry which is preliminary data.</text>
</comment>